<feature type="compositionally biased region" description="Low complexity" evidence="5">
    <location>
        <begin position="1542"/>
        <end position="1555"/>
    </location>
</feature>
<evidence type="ECO:0000259" key="6">
    <source>
        <dbReference type="Pfam" id="PF11262"/>
    </source>
</evidence>
<feature type="domain" description="THO complex subunitTHOC2 N-terminal" evidence="7">
    <location>
        <begin position="640"/>
        <end position="714"/>
    </location>
</feature>
<keyword evidence="4" id="KW-0539">Nucleus</keyword>
<feature type="domain" description="THO complex subunitTHOC2 C-terminal" evidence="6">
    <location>
        <begin position="1100"/>
        <end position="1174"/>
    </location>
</feature>
<feature type="region of interest" description="Disordered" evidence="5">
    <location>
        <begin position="346"/>
        <end position="372"/>
    </location>
</feature>
<dbReference type="EMBL" id="FXLY01000002">
    <property type="protein sequence ID" value="SMN18382.1"/>
    <property type="molecule type" value="Genomic_DNA"/>
</dbReference>
<evidence type="ECO:0000256" key="5">
    <source>
        <dbReference type="SAM" id="MobiDB-lite"/>
    </source>
</evidence>
<dbReference type="GO" id="GO:0003729">
    <property type="term" value="F:mRNA binding"/>
    <property type="evidence" value="ECO:0007669"/>
    <property type="project" value="TreeGrafter"/>
</dbReference>
<keyword evidence="10" id="KW-1185">Reference proteome</keyword>
<evidence type="ECO:0000313" key="10">
    <source>
        <dbReference type="Proteomes" id="UP000196158"/>
    </source>
</evidence>
<evidence type="ECO:0000256" key="4">
    <source>
        <dbReference type="ARBA" id="ARBA00023242"/>
    </source>
</evidence>
<feature type="region of interest" description="Disordered" evidence="5">
    <location>
        <begin position="1225"/>
        <end position="1264"/>
    </location>
</feature>
<feature type="compositionally biased region" description="Polar residues" evidence="5">
    <location>
        <begin position="1241"/>
        <end position="1251"/>
    </location>
</feature>
<dbReference type="OrthoDB" id="29024at2759"/>
<accession>A0A1X7QY78</accession>
<sequence length="1582" mass="182445">MSLIDRLNKIAKQQQQILLPASKGTILTGEYITGDEKQWDNLIDDLKRIEDDSDREQWLRTFFIELFQILFAATSTLTLSIKTIALFINDLTKILPTRSHLSMSSMVGKSFIAAMSCVPEAATHEDMLIELVTKTTRIHSEVFKFSWLSSKLTNRAQTQLLRHLLKKSKYEITKFNLLAESSVGFSELVMLYLTAYNDENKMQKVKWYIQEANFICGKYALDSARCLDIFLSVSSTYIVNHYKFLIEYLNQSSLISHNGLDITLSQIVCFNLDKCDKDSVATYADMCAIMIKAKLLDGQLLYHNIQPTIDALQKMISDEEDMLERESMKGIDNPLAMAAALTTDEDDDFGDRRNRKPGKPANNEDNTDTVTKDTGIVEDMERSSSIPRKIVLLKSLLSHGCVEDAFLIVNRYPKCVLLDNEIPTLVTRIFEYIIRDIYSSTVLQPSKELAAPQKLMTENEQSLSTKPRLITENLSHNVDTTLSLNSKNIFYFQEWCDGIEQISNIDELFEKSHLLFSLIGFEIAKSGSLLCQICRIAIHDIEKYSVDDTSKLDEWVNYFRKFIFPAVPLLGINPTASNQIYCVMKLFPFEKRYIMYNEMITKLSQDILPLRMASNKAERDLRSILKALSIDTISKEARKLSNLVSSNPLATLIPVVKQIENYDKVSDLVVHSTRYYNDFAYDVLQYVLLLRLTQSRSALQEDGINESMWAQRLSIFIAGLSSECPEMDISNIIVFVIKKLHEGNAIATSILKQLLSKVAGIRDLNEVNNNSIIMLNSGEPLRQEARKLIFDFRDSHKERSSKLVSLFQKEHSITEIIILLYNLKLKTNITTDHYKILSTRSDDLNTLLWSFIELIKFCLSDENFASNVSSFESLHDIHHISVSWICHIWRDVYDKKGQINNTDLEGLLTNVNISHTEFHKIERSLFVKFWRFSLYDIYMDESLYYSEIEKMERKLTAQDLSTRKKKSLQQKKESLLSSLEVQKERIKNIHEYLHPLYGKWTENSDKDSLMSFLQYCIIPRAIFSPSDAIFTTHFIFYGFEVEYILKLLSSFMESNILNTLLFSATISEAGNLGIFFETFLLTLEEKRKANILSAIQKRDLYDCHTSMMDQIVDLLQEKNYMSIRNGIEFMKHVSNVFPVIDEQVGLLISALEYNLTSEEREDIKLPTNALIGHLKARLRKEQLPLNKFCELNEEEMKLKEEQDSEKAEIDNYLRALENEKKEANIRRKLETNKKKREAGIDSSNPDNQDINTENDLDDIYREETRDSRPREVNWPLGKVFRSMSETIYHLKMNNIKDVINTIKDEKLSSTITRCMESAMPEDEFRDTVYNTIKDFYKSLIRYENNPDFVDRLTEVREACNLLSQKQPETIADMYAEDSERTTPSASRYNNTGLVAKSSVLRPNVASKPSRDSYTTNRNDTKPTGRDDARFNRSGDRYKKIEKAHSNSKQNVYQNRQHSTGPERQQSYNRNSNTESSSRGVKRELPTGPEGSSTNKKPRNDTGNFKKNARYAPKSQEEQFYQKDSRNSSSNNNERMRYKGSFNKTKSNNSSTNVTKRFGNTPPKPHLPQGPRNQSSAGSRYQK</sequence>
<proteinExistence type="inferred from homology"/>
<dbReference type="Pfam" id="PF16134">
    <property type="entry name" value="THOC2_N"/>
    <property type="match status" value="1"/>
</dbReference>
<feature type="compositionally biased region" description="Polar residues" evidence="5">
    <location>
        <begin position="1489"/>
        <end position="1504"/>
    </location>
</feature>
<evidence type="ECO:0000256" key="2">
    <source>
        <dbReference type="ARBA" id="ARBA00007857"/>
    </source>
</evidence>
<reference evidence="9 10" key="1">
    <citation type="submission" date="2017-04" db="EMBL/GenBank/DDBJ databases">
        <authorList>
            <person name="Afonso C.L."/>
            <person name="Miller P.J."/>
            <person name="Scott M.A."/>
            <person name="Spackman E."/>
            <person name="Goraichik I."/>
            <person name="Dimitrov K.M."/>
            <person name="Suarez D.L."/>
            <person name="Swayne D.E."/>
        </authorList>
    </citation>
    <scope>NUCLEOTIDE SEQUENCE [LARGE SCALE GENOMIC DNA]</scope>
</reference>
<feature type="compositionally biased region" description="Basic and acidic residues" evidence="5">
    <location>
        <begin position="1514"/>
        <end position="1525"/>
    </location>
</feature>
<feature type="compositionally biased region" description="Polar residues" evidence="5">
    <location>
        <begin position="1570"/>
        <end position="1582"/>
    </location>
</feature>
<feature type="domain" description="THO complex subunit 2 N-terminal" evidence="8">
    <location>
        <begin position="38"/>
        <end position="638"/>
    </location>
</feature>
<dbReference type="PANTHER" id="PTHR21597">
    <property type="entry name" value="THO2 PROTEIN"/>
    <property type="match status" value="1"/>
</dbReference>
<dbReference type="Proteomes" id="UP000196158">
    <property type="component" value="Unassembled WGS sequence"/>
</dbReference>
<dbReference type="GO" id="GO:0006397">
    <property type="term" value="P:mRNA processing"/>
    <property type="evidence" value="ECO:0007669"/>
    <property type="project" value="InterPro"/>
</dbReference>
<name>A0A1X7QY78_9SACH</name>
<dbReference type="InterPro" id="IPR021418">
    <property type="entry name" value="THO_THOC2_C"/>
</dbReference>
<feature type="region of interest" description="Disordered" evidence="5">
    <location>
        <begin position="1377"/>
        <end position="1582"/>
    </location>
</feature>
<comment type="similarity">
    <text evidence="2">Belongs to the THOC2 family.</text>
</comment>
<dbReference type="GO" id="GO:0000445">
    <property type="term" value="C:THO complex part of transcription export complex"/>
    <property type="evidence" value="ECO:0007669"/>
    <property type="project" value="TreeGrafter"/>
</dbReference>
<evidence type="ECO:0000256" key="1">
    <source>
        <dbReference type="ARBA" id="ARBA00004123"/>
    </source>
</evidence>
<dbReference type="InterPro" id="IPR032302">
    <property type="entry name" value="THOC2_N"/>
</dbReference>
<feature type="compositionally biased region" description="Basic and acidic residues" evidence="5">
    <location>
        <begin position="1418"/>
        <end position="1444"/>
    </location>
</feature>
<dbReference type="InterPro" id="IPR040007">
    <property type="entry name" value="Tho2"/>
</dbReference>
<dbReference type="STRING" id="1789683.A0A1X7QY78"/>
<dbReference type="Pfam" id="PF11732">
    <property type="entry name" value="Thoc2"/>
    <property type="match status" value="1"/>
</dbReference>
<gene>
    <name evidence="9" type="ORF">KASA_0Q08503G</name>
</gene>
<organism evidence="9 10">
    <name type="scientific">Maudiozyma saulgeensis</name>
    <dbReference type="NCBI Taxonomy" id="1789683"/>
    <lineage>
        <taxon>Eukaryota</taxon>
        <taxon>Fungi</taxon>
        <taxon>Dikarya</taxon>
        <taxon>Ascomycota</taxon>
        <taxon>Saccharomycotina</taxon>
        <taxon>Saccharomycetes</taxon>
        <taxon>Saccharomycetales</taxon>
        <taxon>Saccharomycetaceae</taxon>
        <taxon>Maudiozyma</taxon>
    </lineage>
</organism>
<dbReference type="GO" id="GO:0006406">
    <property type="term" value="P:mRNA export from nucleus"/>
    <property type="evidence" value="ECO:0007669"/>
    <property type="project" value="InterPro"/>
</dbReference>
<feature type="compositionally biased region" description="Polar residues" evidence="5">
    <location>
        <begin position="1381"/>
        <end position="1392"/>
    </location>
</feature>
<protein>
    <recommendedName>
        <fullName evidence="3">THO complex subunit 2</fullName>
    </recommendedName>
</protein>
<evidence type="ECO:0000259" key="7">
    <source>
        <dbReference type="Pfam" id="PF11732"/>
    </source>
</evidence>
<feature type="domain" description="THO complex subunitTHOC2 C-terminal" evidence="6">
    <location>
        <begin position="920"/>
        <end position="1085"/>
    </location>
</feature>
<comment type="subcellular location">
    <subcellularLocation>
        <location evidence="1">Nucleus</location>
    </subcellularLocation>
</comment>
<dbReference type="PANTHER" id="PTHR21597:SF0">
    <property type="entry name" value="THO COMPLEX SUBUNIT 2"/>
    <property type="match status" value="1"/>
</dbReference>
<evidence type="ECO:0000259" key="8">
    <source>
        <dbReference type="Pfam" id="PF16134"/>
    </source>
</evidence>
<feature type="compositionally biased region" description="Polar residues" evidence="5">
    <location>
        <begin position="1446"/>
        <end position="1478"/>
    </location>
</feature>
<dbReference type="Pfam" id="PF11262">
    <property type="entry name" value="Tho2"/>
    <property type="match status" value="2"/>
</dbReference>
<evidence type="ECO:0000256" key="3">
    <source>
        <dbReference type="ARBA" id="ARBA00019596"/>
    </source>
</evidence>
<dbReference type="InterPro" id="IPR021726">
    <property type="entry name" value="THO_THOC2_N"/>
</dbReference>
<evidence type="ECO:0000313" key="9">
    <source>
        <dbReference type="EMBL" id="SMN18382.1"/>
    </source>
</evidence>